<organism evidence="2 3">
    <name type="scientific">Gemmobacter megaterium</name>
    <dbReference type="NCBI Taxonomy" id="1086013"/>
    <lineage>
        <taxon>Bacteria</taxon>
        <taxon>Pseudomonadati</taxon>
        <taxon>Pseudomonadota</taxon>
        <taxon>Alphaproteobacteria</taxon>
        <taxon>Rhodobacterales</taxon>
        <taxon>Paracoccaceae</taxon>
        <taxon>Gemmobacter</taxon>
    </lineage>
</organism>
<dbReference type="Proteomes" id="UP000186141">
    <property type="component" value="Unassembled WGS sequence"/>
</dbReference>
<reference evidence="2 3" key="1">
    <citation type="submission" date="2017-01" db="EMBL/GenBank/DDBJ databases">
        <authorList>
            <person name="Mah S.A."/>
            <person name="Swanson W.J."/>
            <person name="Moy G.W."/>
            <person name="Vacquier V.D."/>
        </authorList>
    </citation>
    <scope>NUCLEOTIDE SEQUENCE [LARGE SCALE GENOMIC DNA]</scope>
    <source>
        <strain evidence="2 3">DSM 26375</strain>
    </source>
</reference>
<dbReference type="EMBL" id="FTOT01000002">
    <property type="protein sequence ID" value="SIS75805.1"/>
    <property type="molecule type" value="Genomic_DNA"/>
</dbReference>
<evidence type="ECO:0000313" key="2">
    <source>
        <dbReference type="EMBL" id="SIS75805.1"/>
    </source>
</evidence>
<proteinExistence type="predicted"/>
<name>A0A1N7LPL6_9RHOB</name>
<protein>
    <submittedName>
        <fullName evidence="2">Uncharacterized protein</fullName>
    </submittedName>
</protein>
<feature type="transmembrane region" description="Helical" evidence="1">
    <location>
        <begin position="315"/>
        <end position="334"/>
    </location>
</feature>
<dbReference type="OrthoDB" id="7774819at2"/>
<evidence type="ECO:0000256" key="1">
    <source>
        <dbReference type="SAM" id="Phobius"/>
    </source>
</evidence>
<sequence length="348" mass="36227">MARARFWLYRGVQGGVLALTTGLGALGLSQQTLVRPYVDRGTESAARAVESAFRATFTPGWVAQSLNDALAAEDTDRVLWLADLADAEGVALDPAQAAIVARIRAEESGWMKAAGDCAACAIDIRSCGSLAEISACAIPVELSPLGDVNALRRQGLAALAGQEVDRLETGLALVGLAATAAVVASGGSSVMIKAGASTVRMTRRLGNLTPGMVRALDDVADLPVNWGAAMRMAPLDEITDTARLARATGLARDVGQIAKNTSVADTLVLLRHVDGAEDAARMARLSDVAGTRTLSRVEVLGKARAFRAMVRLSDLALGTLAALYAAVLQVVLMLSGRLGRGVVRVFKP</sequence>
<accession>A0A1N7LPL6</accession>
<gene>
    <name evidence="2" type="ORF">SAMN05421774_10282</name>
</gene>
<dbReference type="RefSeq" id="WP_076529307.1">
    <property type="nucleotide sequence ID" value="NZ_BMEH01000002.1"/>
</dbReference>
<keyword evidence="1" id="KW-0812">Transmembrane</keyword>
<keyword evidence="1" id="KW-1133">Transmembrane helix</keyword>
<keyword evidence="3" id="KW-1185">Reference proteome</keyword>
<evidence type="ECO:0000313" key="3">
    <source>
        <dbReference type="Proteomes" id="UP000186141"/>
    </source>
</evidence>
<dbReference type="AlphaFoldDB" id="A0A1N7LPL6"/>
<keyword evidence="1" id="KW-0472">Membrane</keyword>